<dbReference type="GO" id="GO:0015031">
    <property type="term" value="P:protein transport"/>
    <property type="evidence" value="ECO:0007669"/>
    <property type="project" value="UniProtKB-KW"/>
</dbReference>
<dbReference type="GO" id="GO:0044781">
    <property type="term" value="P:bacterial-type flagellum organization"/>
    <property type="evidence" value="ECO:0007669"/>
    <property type="project" value="UniProtKB-KW"/>
</dbReference>
<evidence type="ECO:0000256" key="11">
    <source>
        <dbReference type="SAM" id="Coils"/>
    </source>
</evidence>
<dbReference type="GO" id="GO:0005886">
    <property type="term" value="C:plasma membrane"/>
    <property type="evidence" value="ECO:0007669"/>
    <property type="project" value="UniProtKB-SubCell"/>
</dbReference>
<dbReference type="Gene3D" id="1.10.287.1700">
    <property type="match status" value="1"/>
</dbReference>
<evidence type="ECO:0000256" key="8">
    <source>
        <dbReference type="ARBA" id="ARBA00022927"/>
    </source>
</evidence>
<dbReference type="EMBL" id="JACOPN010000008">
    <property type="protein sequence ID" value="MBC5717961.1"/>
    <property type="molecule type" value="Genomic_DNA"/>
</dbReference>
<dbReference type="RefSeq" id="WP_186879095.1">
    <property type="nucleotide sequence ID" value="NZ_JACOPN010000008.1"/>
</dbReference>
<evidence type="ECO:0000256" key="1">
    <source>
        <dbReference type="ARBA" id="ARBA00004413"/>
    </source>
</evidence>
<dbReference type="GO" id="GO:0009288">
    <property type="term" value="C:bacterial-type flagellum"/>
    <property type="evidence" value="ECO:0007669"/>
    <property type="project" value="InterPro"/>
</dbReference>
<reference evidence="12" key="1">
    <citation type="submission" date="2020-08" db="EMBL/GenBank/DDBJ databases">
        <title>Genome public.</title>
        <authorList>
            <person name="Liu C."/>
            <person name="Sun Q."/>
        </authorList>
    </citation>
    <scope>NUCLEOTIDE SEQUENCE</scope>
    <source>
        <strain evidence="12">BX5</strain>
    </source>
</reference>
<evidence type="ECO:0000256" key="4">
    <source>
        <dbReference type="ARBA" id="ARBA00022448"/>
    </source>
</evidence>
<accession>A0A8J6M679</accession>
<dbReference type="InterPro" id="IPR012823">
    <property type="entry name" value="Flagell_FliJ"/>
</dbReference>
<gene>
    <name evidence="12" type="primary">fliJ</name>
    <name evidence="12" type="ORF">H8S55_11650</name>
</gene>
<dbReference type="InterPro" id="IPR053716">
    <property type="entry name" value="Flag_assembly_chemotaxis_eff"/>
</dbReference>
<organism evidence="12 13">
    <name type="scientific">Flintibacter faecis</name>
    <dbReference type="NCBI Taxonomy" id="2763047"/>
    <lineage>
        <taxon>Bacteria</taxon>
        <taxon>Bacillati</taxon>
        <taxon>Bacillota</taxon>
        <taxon>Clostridia</taxon>
        <taxon>Eubacteriales</taxon>
        <taxon>Flintibacter</taxon>
    </lineage>
</organism>
<dbReference type="GO" id="GO:0071973">
    <property type="term" value="P:bacterial-type flagellum-dependent cell motility"/>
    <property type="evidence" value="ECO:0007669"/>
    <property type="project" value="InterPro"/>
</dbReference>
<evidence type="ECO:0000256" key="3">
    <source>
        <dbReference type="ARBA" id="ARBA00020392"/>
    </source>
</evidence>
<keyword evidence="8" id="KW-0653">Protein transport</keyword>
<keyword evidence="9" id="KW-0472">Membrane</keyword>
<keyword evidence="7" id="KW-1005">Bacterial flagellum biogenesis</keyword>
<keyword evidence="11" id="KW-0175">Coiled coil</keyword>
<keyword evidence="6" id="KW-0145">Chemotaxis</keyword>
<evidence type="ECO:0000256" key="6">
    <source>
        <dbReference type="ARBA" id="ARBA00022500"/>
    </source>
</evidence>
<keyword evidence="4" id="KW-0813">Transport</keyword>
<sequence length="148" mass="16909">MQKFRFPLNTVLAYKQQIEDSLQSEYSAALARVREQEETLEALRQAYRDCGAEYTAACGAGLAILEALAYQGRLRAFEREIEEGEKQLKQLQEQAEEKRQAVVEARKETASLEKLKEKKLGEYNKAFSKSEELAVEEFISAVRARQQA</sequence>
<dbReference type="GO" id="GO:0006935">
    <property type="term" value="P:chemotaxis"/>
    <property type="evidence" value="ECO:0007669"/>
    <property type="project" value="UniProtKB-KW"/>
</dbReference>
<dbReference type="Pfam" id="PF02050">
    <property type="entry name" value="FliJ"/>
    <property type="match status" value="1"/>
</dbReference>
<name>A0A8J6M679_9FIRM</name>
<evidence type="ECO:0000256" key="7">
    <source>
        <dbReference type="ARBA" id="ARBA00022795"/>
    </source>
</evidence>
<keyword evidence="10" id="KW-1006">Bacterial flagellum protein export</keyword>
<keyword evidence="5" id="KW-1003">Cell membrane</keyword>
<keyword evidence="12" id="KW-0969">Cilium</keyword>
<keyword evidence="13" id="KW-1185">Reference proteome</keyword>
<comment type="similarity">
    <text evidence="2">Belongs to the FliJ family.</text>
</comment>
<dbReference type="Proteomes" id="UP000602260">
    <property type="component" value="Unassembled WGS sequence"/>
</dbReference>
<dbReference type="AlphaFoldDB" id="A0A8J6M679"/>
<protein>
    <recommendedName>
        <fullName evidence="3">Flagellar FliJ protein</fullName>
    </recommendedName>
</protein>
<proteinExistence type="inferred from homology"/>
<evidence type="ECO:0000256" key="5">
    <source>
        <dbReference type="ARBA" id="ARBA00022475"/>
    </source>
</evidence>
<evidence type="ECO:0000256" key="9">
    <source>
        <dbReference type="ARBA" id="ARBA00023136"/>
    </source>
</evidence>
<evidence type="ECO:0000256" key="2">
    <source>
        <dbReference type="ARBA" id="ARBA00010004"/>
    </source>
</evidence>
<feature type="coiled-coil region" evidence="11">
    <location>
        <begin position="19"/>
        <end position="118"/>
    </location>
</feature>
<comment type="caution">
    <text evidence="12">The sequence shown here is derived from an EMBL/GenBank/DDBJ whole genome shotgun (WGS) entry which is preliminary data.</text>
</comment>
<keyword evidence="12" id="KW-0282">Flagellum</keyword>
<dbReference type="NCBIfam" id="TIGR02473">
    <property type="entry name" value="flagell_FliJ"/>
    <property type="match status" value="1"/>
</dbReference>
<evidence type="ECO:0000256" key="10">
    <source>
        <dbReference type="ARBA" id="ARBA00023225"/>
    </source>
</evidence>
<keyword evidence="12" id="KW-0966">Cell projection</keyword>
<evidence type="ECO:0000313" key="13">
    <source>
        <dbReference type="Proteomes" id="UP000602260"/>
    </source>
</evidence>
<evidence type="ECO:0000313" key="12">
    <source>
        <dbReference type="EMBL" id="MBC5717961.1"/>
    </source>
</evidence>
<comment type="subcellular location">
    <subcellularLocation>
        <location evidence="1">Cell membrane</location>
        <topology evidence="1">Peripheral membrane protein</topology>
        <orientation evidence="1">Cytoplasmic side</orientation>
    </subcellularLocation>
</comment>